<protein>
    <submittedName>
        <fullName evidence="2">Uncharacterized protein</fullName>
    </submittedName>
</protein>
<proteinExistence type="predicted"/>
<accession>R0K1U9</accession>
<evidence type="ECO:0000313" key="2">
    <source>
        <dbReference type="EMBL" id="EOA82412.1"/>
    </source>
</evidence>
<keyword evidence="1" id="KW-0175">Coiled coil</keyword>
<evidence type="ECO:0000313" key="3">
    <source>
        <dbReference type="Proteomes" id="UP000016935"/>
    </source>
</evidence>
<dbReference type="Proteomes" id="UP000016935">
    <property type="component" value="Unassembled WGS sequence"/>
</dbReference>
<dbReference type="AlphaFoldDB" id="R0K1U9"/>
<dbReference type="EMBL" id="KB908844">
    <property type="protein sequence ID" value="EOA82412.1"/>
    <property type="molecule type" value="Genomic_DNA"/>
</dbReference>
<dbReference type="OrthoDB" id="3695680at2759"/>
<name>R0K1U9_EXST2</name>
<dbReference type="HOGENOM" id="CLU_1687787_0_0_1"/>
<evidence type="ECO:0000256" key="1">
    <source>
        <dbReference type="SAM" id="Coils"/>
    </source>
</evidence>
<sequence>MHNPYPEYDNPATWMQNFVQQGHNILFEVAKRYEYEVEQANKQFSKEDDAIETALQKYDEQWSRTIKVKSALALVRDHEHKDDLKEAREIVKEQLRSIQREREALENRRPRCEDQHYRRHKATATLFENQPKFYDAIVYRIQSEMFAYTQDEQHSE</sequence>
<keyword evidence="3" id="KW-1185">Reference proteome</keyword>
<reference evidence="2 3" key="1">
    <citation type="journal article" date="2012" name="PLoS Pathog.">
        <title>Diverse lifestyles and strategies of plant pathogenesis encoded in the genomes of eighteen Dothideomycetes fungi.</title>
        <authorList>
            <person name="Ohm R.A."/>
            <person name="Feau N."/>
            <person name="Henrissat B."/>
            <person name="Schoch C.L."/>
            <person name="Horwitz B.A."/>
            <person name="Barry K.W."/>
            <person name="Condon B.J."/>
            <person name="Copeland A.C."/>
            <person name="Dhillon B."/>
            <person name="Glaser F."/>
            <person name="Hesse C.N."/>
            <person name="Kosti I."/>
            <person name="LaButti K."/>
            <person name="Lindquist E.A."/>
            <person name="Lucas S."/>
            <person name="Salamov A.A."/>
            <person name="Bradshaw R.E."/>
            <person name="Ciuffetti L."/>
            <person name="Hamelin R.C."/>
            <person name="Kema G.H.J."/>
            <person name="Lawrence C."/>
            <person name="Scott J.A."/>
            <person name="Spatafora J.W."/>
            <person name="Turgeon B.G."/>
            <person name="de Wit P.J.G.M."/>
            <person name="Zhong S."/>
            <person name="Goodwin S.B."/>
            <person name="Grigoriev I.V."/>
        </authorList>
    </citation>
    <scope>NUCLEOTIDE SEQUENCE [LARGE SCALE GENOMIC DNA]</scope>
    <source>
        <strain evidence="3">28A</strain>
    </source>
</reference>
<organism evidence="2 3">
    <name type="scientific">Exserohilum turcicum (strain 28A)</name>
    <name type="common">Northern leaf blight fungus</name>
    <name type="synonym">Setosphaeria turcica</name>
    <dbReference type="NCBI Taxonomy" id="671987"/>
    <lineage>
        <taxon>Eukaryota</taxon>
        <taxon>Fungi</taxon>
        <taxon>Dikarya</taxon>
        <taxon>Ascomycota</taxon>
        <taxon>Pezizomycotina</taxon>
        <taxon>Dothideomycetes</taxon>
        <taxon>Pleosporomycetidae</taxon>
        <taxon>Pleosporales</taxon>
        <taxon>Pleosporineae</taxon>
        <taxon>Pleosporaceae</taxon>
        <taxon>Exserohilum</taxon>
    </lineage>
</organism>
<dbReference type="RefSeq" id="XP_008029411.1">
    <property type="nucleotide sequence ID" value="XM_008031220.1"/>
</dbReference>
<reference evidence="2 3" key="2">
    <citation type="journal article" date="2013" name="PLoS Genet.">
        <title>Comparative genome structure, secondary metabolite, and effector coding capacity across Cochliobolus pathogens.</title>
        <authorList>
            <person name="Condon B.J."/>
            <person name="Leng Y."/>
            <person name="Wu D."/>
            <person name="Bushley K.E."/>
            <person name="Ohm R.A."/>
            <person name="Otillar R."/>
            <person name="Martin J."/>
            <person name="Schackwitz W."/>
            <person name="Grimwood J."/>
            <person name="MohdZainudin N."/>
            <person name="Xue C."/>
            <person name="Wang R."/>
            <person name="Manning V.A."/>
            <person name="Dhillon B."/>
            <person name="Tu Z.J."/>
            <person name="Steffenson B.J."/>
            <person name="Salamov A."/>
            <person name="Sun H."/>
            <person name="Lowry S."/>
            <person name="LaButti K."/>
            <person name="Han J."/>
            <person name="Copeland A."/>
            <person name="Lindquist E."/>
            <person name="Barry K."/>
            <person name="Schmutz J."/>
            <person name="Baker S.E."/>
            <person name="Ciuffetti L.M."/>
            <person name="Grigoriev I.V."/>
            <person name="Zhong S."/>
            <person name="Turgeon B.G."/>
        </authorList>
    </citation>
    <scope>NUCLEOTIDE SEQUENCE [LARGE SCALE GENOMIC DNA]</scope>
    <source>
        <strain evidence="3">28A</strain>
    </source>
</reference>
<gene>
    <name evidence="2" type="ORF">SETTUDRAFT_33989</name>
</gene>
<feature type="coiled-coil region" evidence="1">
    <location>
        <begin position="81"/>
        <end position="115"/>
    </location>
</feature>
<dbReference type="GeneID" id="19403842"/>